<feature type="compositionally biased region" description="Acidic residues" evidence="1">
    <location>
        <begin position="61"/>
        <end position="72"/>
    </location>
</feature>
<dbReference type="InterPro" id="IPR009045">
    <property type="entry name" value="Zn_M74/Hedgehog-like"/>
</dbReference>
<accession>A0A066UNL8</accession>
<reference evidence="4 5" key="1">
    <citation type="journal article" date="2014" name="Genome Announc.">
        <title>Draft Genome Sequence of Moraxella bovoculi Strain 237T (ATCC BAA-1259T) Isolated from a Calf with Infectious Bovine Keratoconjunctivitis.</title>
        <authorList>
            <person name="Calcutt M.J."/>
            <person name="Foecking M.F."/>
            <person name="Martin N.T."/>
            <person name="Mhlanga-Mutangadura T."/>
            <person name="Reilly T.J."/>
        </authorList>
    </citation>
    <scope>NUCLEOTIDE SEQUENCE [LARGE SCALE GENOMIC DNA]</scope>
    <source>
        <strain evidence="4 5">237</strain>
    </source>
</reference>
<evidence type="ECO:0000313" key="5">
    <source>
        <dbReference type="Proteomes" id="UP000035860"/>
    </source>
</evidence>
<sequence>MSKKLSLLALSICFVIQGSAHAFVITDGKKVTPTTDNDKATPDKLVKNNNDDLDESRSDESESDASDLENTDNQDSQDAKDNEEKPERPICSPDALAVGIQHFSYDEIFAEDLVWSGYGGKNEENKLIHKDVKEPLQTLVNAAAKDKVALYPSSIFRSVRLQDTIIKRKIRQKQPPKTIYHTSSPAGYSEHHTGYAVDFAPIDAKFAKGKGYKWLMEHAHEYGWEQTFTKEYSEKSGVSEESWHWRYVGDEHGQTIFTPRECQAIEVETDEADTLDETIEDSKENPKNKETSSKQ</sequence>
<name>A0A066UNL8_9GAMM</name>
<feature type="signal peptide" evidence="2">
    <location>
        <begin position="1"/>
        <end position="22"/>
    </location>
</feature>
<gene>
    <name evidence="4" type="ORF">MBO_00970</name>
</gene>
<evidence type="ECO:0000256" key="2">
    <source>
        <dbReference type="SAM" id="SignalP"/>
    </source>
</evidence>
<dbReference type="RefSeq" id="WP_052585204.1">
    <property type="nucleotide sequence ID" value="NZ_AOMT01000005.1"/>
</dbReference>
<evidence type="ECO:0000313" key="4">
    <source>
        <dbReference type="EMBL" id="KDN25724.1"/>
    </source>
</evidence>
<dbReference type="PANTHER" id="PTHR34385:SF1">
    <property type="entry name" value="PEPTIDOGLYCAN L-ALANYL-D-GLUTAMATE ENDOPEPTIDASE CWLK"/>
    <property type="match status" value="1"/>
</dbReference>
<feature type="domain" description="D-alanyl-D-alanine carboxypeptidase-like core" evidence="3">
    <location>
        <begin position="126"/>
        <end position="250"/>
    </location>
</feature>
<feature type="region of interest" description="Disordered" evidence="1">
    <location>
        <begin position="30"/>
        <end position="90"/>
    </location>
</feature>
<dbReference type="Proteomes" id="UP000035860">
    <property type="component" value="Unassembled WGS sequence"/>
</dbReference>
<dbReference type="EMBL" id="AOMT01000005">
    <property type="protein sequence ID" value="KDN25724.1"/>
    <property type="molecule type" value="Genomic_DNA"/>
</dbReference>
<dbReference type="Gene3D" id="3.30.1380.10">
    <property type="match status" value="1"/>
</dbReference>
<dbReference type="GO" id="GO:0004180">
    <property type="term" value="F:carboxypeptidase activity"/>
    <property type="evidence" value="ECO:0007669"/>
    <property type="project" value="UniProtKB-KW"/>
</dbReference>
<dbReference type="SUPFAM" id="SSF55166">
    <property type="entry name" value="Hedgehog/DD-peptidase"/>
    <property type="match status" value="1"/>
</dbReference>
<dbReference type="InterPro" id="IPR052179">
    <property type="entry name" value="DD-CPase-like"/>
</dbReference>
<dbReference type="CDD" id="cd14852">
    <property type="entry name" value="LD-carboxypeptidase"/>
    <property type="match status" value="1"/>
</dbReference>
<dbReference type="InterPro" id="IPR058193">
    <property type="entry name" value="VanY/YodJ_core_dom"/>
</dbReference>
<keyword evidence="5" id="KW-1185">Reference proteome</keyword>
<dbReference type="InterPro" id="IPR003709">
    <property type="entry name" value="VanY-like_core_dom"/>
</dbReference>
<feature type="chain" id="PRO_5001632317" evidence="2">
    <location>
        <begin position="23"/>
        <end position="295"/>
    </location>
</feature>
<dbReference type="GO" id="GO:0006508">
    <property type="term" value="P:proteolysis"/>
    <property type="evidence" value="ECO:0007669"/>
    <property type="project" value="InterPro"/>
</dbReference>
<feature type="compositionally biased region" description="Acidic residues" evidence="1">
    <location>
        <begin position="267"/>
        <end position="279"/>
    </location>
</feature>
<keyword evidence="4" id="KW-0378">Hydrolase</keyword>
<keyword evidence="2" id="KW-0732">Signal</keyword>
<feature type="compositionally biased region" description="Basic and acidic residues" evidence="1">
    <location>
        <begin position="77"/>
        <end position="88"/>
    </location>
</feature>
<keyword evidence="4" id="KW-0645">Protease</keyword>
<feature type="region of interest" description="Disordered" evidence="1">
    <location>
        <begin position="267"/>
        <end position="295"/>
    </location>
</feature>
<organism evidence="4 5">
    <name type="scientific">Moraxella bovoculi 237</name>
    <dbReference type="NCBI Taxonomy" id="743974"/>
    <lineage>
        <taxon>Bacteria</taxon>
        <taxon>Pseudomonadati</taxon>
        <taxon>Pseudomonadota</taxon>
        <taxon>Gammaproteobacteria</taxon>
        <taxon>Moraxellales</taxon>
        <taxon>Moraxellaceae</taxon>
        <taxon>Moraxella</taxon>
    </lineage>
</organism>
<feature type="compositionally biased region" description="Basic and acidic residues" evidence="1">
    <location>
        <begin position="36"/>
        <end position="60"/>
    </location>
</feature>
<keyword evidence="4" id="KW-0121">Carboxypeptidase</keyword>
<evidence type="ECO:0000259" key="3">
    <source>
        <dbReference type="Pfam" id="PF02557"/>
    </source>
</evidence>
<comment type="caution">
    <text evidence="4">The sequence shown here is derived from an EMBL/GenBank/DDBJ whole genome shotgun (WGS) entry which is preliminary data.</text>
</comment>
<proteinExistence type="predicted"/>
<dbReference type="eggNOG" id="COG1876">
    <property type="taxonomic scope" value="Bacteria"/>
</dbReference>
<evidence type="ECO:0000256" key="1">
    <source>
        <dbReference type="SAM" id="MobiDB-lite"/>
    </source>
</evidence>
<protein>
    <submittedName>
        <fullName evidence="4">D,D-carboxypeptidase</fullName>
    </submittedName>
</protein>
<feature type="compositionally biased region" description="Basic and acidic residues" evidence="1">
    <location>
        <begin position="280"/>
        <end position="295"/>
    </location>
</feature>
<dbReference type="Pfam" id="PF02557">
    <property type="entry name" value="VanY"/>
    <property type="match status" value="1"/>
</dbReference>
<dbReference type="OrthoDB" id="9792074at2"/>
<dbReference type="PANTHER" id="PTHR34385">
    <property type="entry name" value="D-ALANYL-D-ALANINE CARBOXYPEPTIDASE"/>
    <property type="match status" value="1"/>
</dbReference>
<dbReference type="AlphaFoldDB" id="A0A066UNL8"/>